<keyword evidence="2" id="KW-1185">Reference proteome</keyword>
<gene>
    <name evidence="1" type="ORF">F383_35967</name>
</gene>
<name>A0A0B0PT80_GOSAR</name>
<sequence length="48" mass="5347">MLISYVGSFSPFLVCFSFLSLSYARLSIKHEINTLGASNSPILRKNHS</sequence>
<evidence type="ECO:0000313" key="2">
    <source>
        <dbReference type="Proteomes" id="UP000032142"/>
    </source>
</evidence>
<proteinExistence type="predicted"/>
<evidence type="ECO:0000313" key="1">
    <source>
        <dbReference type="EMBL" id="KHG29663.1"/>
    </source>
</evidence>
<protein>
    <submittedName>
        <fullName evidence="1">Uncharacterized protein</fullName>
    </submittedName>
</protein>
<dbReference type="Proteomes" id="UP000032142">
    <property type="component" value="Unassembled WGS sequence"/>
</dbReference>
<dbReference type="EMBL" id="KN451149">
    <property type="protein sequence ID" value="KHG29663.1"/>
    <property type="molecule type" value="Genomic_DNA"/>
</dbReference>
<organism evidence="1 2">
    <name type="scientific">Gossypium arboreum</name>
    <name type="common">Tree cotton</name>
    <name type="synonym">Gossypium nanking</name>
    <dbReference type="NCBI Taxonomy" id="29729"/>
    <lineage>
        <taxon>Eukaryota</taxon>
        <taxon>Viridiplantae</taxon>
        <taxon>Streptophyta</taxon>
        <taxon>Embryophyta</taxon>
        <taxon>Tracheophyta</taxon>
        <taxon>Spermatophyta</taxon>
        <taxon>Magnoliopsida</taxon>
        <taxon>eudicotyledons</taxon>
        <taxon>Gunneridae</taxon>
        <taxon>Pentapetalae</taxon>
        <taxon>rosids</taxon>
        <taxon>malvids</taxon>
        <taxon>Malvales</taxon>
        <taxon>Malvaceae</taxon>
        <taxon>Malvoideae</taxon>
        <taxon>Gossypium</taxon>
    </lineage>
</organism>
<reference evidence="2" key="1">
    <citation type="submission" date="2014-09" db="EMBL/GenBank/DDBJ databases">
        <authorList>
            <person name="Mudge J."/>
            <person name="Ramaraj T."/>
            <person name="Lindquist I.E."/>
            <person name="Bharti A.K."/>
            <person name="Sundararajan A."/>
            <person name="Cameron C.T."/>
            <person name="Woodward J.E."/>
            <person name="May G.D."/>
            <person name="Brubaker C."/>
            <person name="Broadhvest J."/>
            <person name="Wilkins T.A."/>
        </authorList>
    </citation>
    <scope>NUCLEOTIDE SEQUENCE</scope>
    <source>
        <strain evidence="2">cv. AKA8401</strain>
    </source>
</reference>
<accession>A0A0B0PT80</accession>
<dbReference type="AlphaFoldDB" id="A0A0B0PT80"/>